<reference evidence="9 10" key="1">
    <citation type="submission" date="2020-03" db="EMBL/GenBank/DDBJ databases">
        <title>Leucobacter sp. nov., isolated from beetles.</title>
        <authorList>
            <person name="Hyun D.-W."/>
            <person name="Bae J.-W."/>
        </authorList>
    </citation>
    <scope>NUCLEOTIDE SEQUENCE [LARGE SCALE GENOMIC DNA]</scope>
    <source>
        <strain evidence="9 10">HDW9C</strain>
    </source>
</reference>
<keyword evidence="7" id="KW-0812">Transmembrane</keyword>
<keyword evidence="3" id="KW-0964">Secreted</keyword>
<feature type="transmembrane region" description="Helical" evidence="7">
    <location>
        <begin position="1313"/>
        <end position="1332"/>
    </location>
</feature>
<accession>A0A6G7XBL8</accession>
<keyword evidence="10" id="KW-1185">Reference proteome</keyword>
<dbReference type="InterPro" id="IPR033764">
    <property type="entry name" value="Sdr_B"/>
</dbReference>
<keyword evidence="5" id="KW-0572">Peptidoglycan-anchor</keyword>
<gene>
    <name evidence="9" type="ORF">G7068_01070</name>
</gene>
<dbReference type="GO" id="GO:0005975">
    <property type="term" value="P:carbohydrate metabolic process"/>
    <property type="evidence" value="ECO:0007669"/>
    <property type="project" value="UniProtKB-ARBA"/>
</dbReference>
<feature type="domain" description="Gram-positive cocci surface proteins LPxTG" evidence="8">
    <location>
        <begin position="1304"/>
        <end position="1339"/>
    </location>
</feature>
<feature type="region of interest" description="Disordered" evidence="6">
    <location>
        <begin position="548"/>
        <end position="580"/>
    </location>
</feature>
<dbReference type="Proteomes" id="UP000502677">
    <property type="component" value="Chromosome"/>
</dbReference>
<dbReference type="InterPro" id="IPR019931">
    <property type="entry name" value="LPXTG_anchor"/>
</dbReference>
<dbReference type="InterPro" id="IPR013783">
    <property type="entry name" value="Ig-like_fold"/>
</dbReference>
<keyword evidence="4" id="KW-0732">Signal</keyword>
<comment type="subcellular location">
    <subcellularLocation>
        <location evidence="1">Secreted</location>
    </subcellularLocation>
</comment>
<evidence type="ECO:0000256" key="5">
    <source>
        <dbReference type="ARBA" id="ARBA00023088"/>
    </source>
</evidence>
<dbReference type="Gene3D" id="2.60.40.10">
    <property type="entry name" value="Immunoglobulins"/>
    <property type="match status" value="1"/>
</dbReference>
<evidence type="ECO:0000259" key="8">
    <source>
        <dbReference type="PROSITE" id="PS50847"/>
    </source>
</evidence>
<keyword evidence="2" id="KW-0134">Cell wall</keyword>
<proteinExistence type="predicted"/>
<sequence length="1339" mass="139773">MTVAQKTGTAPFTPGSTAAGDDPGDDDPGNIVRTNDTVTYTVGVRYHGEDQTNSQLKFSLPRGQTLAVLPPFCLAGSSVSPSSDSIPAPAVPLTSSSWESLPVQQVTCNLGKGEVASALDYSFVSKVRPEVPNGTVMDDVVFTAASDQATDPVATPPLSQTVSAAPQFDVSKRGEATAANQGPLGQSTGACPSDSTKACVSVFYPMTITAPQGGKGVTPLGNPIRFQDDLSPASFFGDTVWSQMVAKAGSESAARAAYAPMLEVCTPIVANSSLKLSVPYSKAGQGSYANAANSVRDSGSVDCTQDAPGDPAQITITNADTSAYTFPTTSGSGTQLSADRAYLFSYEIRVAVPQAAVLEFGGKSSPYTIATHNEFNKFEMTGIDGQANIGEKVENNDRDAMIRIQNGFGLNKFFAGIWGTPGNTPAYDFSDSYLYEGLPGSAKKQDGNTVVMPGQSVQSVLAVSATGPAGSGTEYSKTSVSCDVWDPSRLALAAKQDWHGYDQTLYPSNGKPVYVSGYLEQYTSRGAAAVGSATSGVKNLKIEYSSGPSGAGDGSDCSQGTWFADPSDVPGAKVNTDADGRTTWEGVNRVRVTYNTEWPEGTTYGATYLYMSIGQVVLDNGSSDEIGNWASQIRADGIKTAKEAIADPDHVSVPSEYDPATHKGSTGDRLIPGNAIVRVAKYVKNPETGEFTDTAVPLYKAGSSVEYRLNPSLTAAVPASDVQYPVTMEDCLPLHQVFKKSEQAGAAITPDLVQMGSPADAGLKCADDRQYVHWDLGMRTVGAAIDPVIVSTDILSTARNGTYANDVVVASPADTGPVSSRSDSVQIQILSPTGIKIAKGVDKPIIEVNPEGVTKPRTMTWSVQFANLDSSSTVSNVDAIDVLPANGENGNKFNGQLRFDSATPAAGDNINVLYTKQAVADLDSDPSASSNESAGATVWCDAVGGKVVSGSGSAADCPQNKSEVTGLRFLRSGEFTPDQEFQVDIAMTPINNAVGDHYRNITSGRADGVSQGVGPAARTVDVIGSTVGDYVWEDTNKDGLQTAGEPGVSDFPVRLIGTDVDGNAVDLQTKTDSNGHYLFEGLASGEYRVVFDPNALSSNTTFTEQSVGDDTSVDSDADKVTGETKSFTLGSDAEDLTLDAGLVIDRNVNVVLDKKLLGTPELDKNHNTTLAYALDVTNEGTADTTYDLSDKLKFGGDITINSVSVKRDGASQAHVNSDFDGQGNQNIVSDVALSGGETHTYLVTVKATAATKITASERDCVVEKGEAGSGFLNTAELVANGKTISDKACGEVPPIPEDSQAGTLAITGAAGTWTLMLGGLALAVLGAGAFVVRRRNRRA</sequence>
<feature type="compositionally biased region" description="Polar residues" evidence="6">
    <location>
        <begin position="1"/>
        <end position="16"/>
    </location>
</feature>
<dbReference type="SUPFAM" id="SSF117074">
    <property type="entry name" value="Hypothetical protein PA1324"/>
    <property type="match status" value="1"/>
</dbReference>
<evidence type="ECO:0000256" key="7">
    <source>
        <dbReference type="SAM" id="Phobius"/>
    </source>
</evidence>
<dbReference type="RefSeq" id="WP_166287652.1">
    <property type="nucleotide sequence ID" value="NZ_CP049863.1"/>
</dbReference>
<protein>
    <submittedName>
        <fullName evidence="9">LPXTG cell wall anchor domain-containing protein</fullName>
    </submittedName>
</protein>
<evidence type="ECO:0000256" key="3">
    <source>
        <dbReference type="ARBA" id="ARBA00022525"/>
    </source>
</evidence>
<dbReference type="GO" id="GO:0005576">
    <property type="term" value="C:extracellular region"/>
    <property type="evidence" value="ECO:0007669"/>
    <property type="project" value="UniProtKB-SubCell"/>
</dbReference>
<organism evidence="9 10">
    <name type="scientific">Leucobacter viscericola</name>
    <dbReference type="NCBI Taxonomy" id="2714935"/>
    <lineage>
        <taxon>Bacteria</taxon>
        <taxon>Bacillati</taxon>
        <taxon>Actinomycetota</taxon>
        <taxon>Actinomycetes</taxon>
        <taxon>Micrococcales</taxon>
        <taxon>Microbacteriaceae</taxon>
        <taxon>Leucobacter</taxon>
    </lineage>
</organism>
<dbReference type="NCBIfam" id="TIGR01167">
    <property type="entry name" value="LPXTG_anchor"/>
    <property type="match status" value="1"/>
</dbReference>
<dbReference type="KEGG" id="lvi:G7068_01070"/>
<evidence type="ECO:0000256" key="2">
    <source>
        <dbReference type="ARBA" id="ARBA00022512"/>
    </source>
</evidence>
<dbReference type="EMBL" id="CP049863">
    <property type="protein sequence ID" value="QIK61953.1"/>
    <property type="molecule type" value="Genomic_DNA"/>
</dbReference>
<keyword evidence="7" id="KW-1133">Transmembrane helix</keyword>
<evidence type="ECO:0000256" key="1">
    <source>
        <dbReference type="ARBA" id="ARBA00004613"/>
    </source>
</evidence>
<dbReference type="Pfam" id="PF17210">
    <property type="entry name" value="SdrD_B"/>
    <property type="match status" value="1"/>
</dbReference>
<evidence type="ECO:0000313" key="10">
    <source>
        <dbReference type="Proteomes" id="UP000502677"/>
    </source>
</evidence>
<name>A0A6G7XBL8_9MICO</name>
<evidence type="ECO:0000256" key="6">
    <source>
        <dbReference type="SAM" id="MobiDB-lite"/>
    </source>
</evidence>
<dbReference type="PROSITE" id="PS50847">
    <property type="entry name" value="GRAM_POS_ANCHORING"/>
    <property type="match status" value="1"/>
</dbReference>
<keyword evidence="7" id="KW-0472">Membrane</keyword>
<evidence type="ECO:0000256" key="4">
    <source>
        <dbReference type="ARBA" id="ARBA00022729"/>
    </source>
</evidence>
<evidence type="ECO:0000313" key="9">
    <source>
        <dbReference type="EMBL" id="QIK61953.1"/>
    </source>
</evidence>
<feature type="region of interest" description="Disordered" evidence="6">
    <location>
        <begin position="1"/>
        <end position="29"/>
    </location>
</feature>